<dbReference type="EMBL" id="QHHQ01000008">
    <property type="protein sequence ID" value="RAH97869.1"/>
    <property type="molecule type" value="Genomic_DNA"/>
</dbReference>
<feature type="transmembrane region" description="Helical" evidence="1">
    <location>
        <begin position="36"/>
        <end position="58"/>
    </location>
</feature>
<feature type="transmembrane region" description="Helical" evidence="1">
    <location>
        <begin position="12"/>
        <end position="30"/>
    </location>
</feature>
<comment type="caution">
    <text evidence="3">The sequence shown here is derived from an EMBL/GenBank/DDBJ whole genome shotgun (WGS) entry which is preliminary data.</text>
</comment>
<reference evidence="3 4" key="1">
    <citation type="submission" date="2018-05" db="EMBL/GenBank/DDBJ databases">
        <title>Acuticoccus sediminis sp. nov., isolated from deep-sea sediment of Indian Ocean.</title>
        <authorList>
            <person name="Liu X."/>
            <person name="Lai Q."/>
            <person name="Du Y."/>
            <person name="Sun F."/>
            <person name="Zhang X."/>
            <person name="Wang S."/>
            <person name="Shao Z."/>
        </authorList>
    </citation>
    <scope>NUCLEOTIDE SEQUENCE [LARGE SCALE GENOMIC DNA]</scope>
    <source>
        <strain evidence="3 4">PTG4-2</strain>
    </source>
</reference>
<keyword evidence="1" id="KW-1133">Transmembrane helix</keyword>
<feature type="domain" description="Inner membrane protein YgaP-like transmembrane" evidence="2">
    <location>
        <begin position="1"/>
        <end position="67"/>
    </location>
</feature>
<keyword evidence="1" id="KW-0812">Transmembrane</keyword>
<sequence length="68" mass="7107">MKNVGPVDRLIRAVAGIALLIAAFTAAPLLAGWPHYVALGVGTVLVLTAVAAFCPAYLPFGIRTCRTR</sequence>
<keyword evidence="4" id="KW-1185">Reference proteome</keyword>
<name>A0A8B2NG71_9HYPH</name>
<keyword evidence="1" id="KW-0472">Membrane</keyword>
<protein>
    <submittedName>
        <fullName evidence="3">DUF2892 domain-containing protein</fullName>
    </submittedName>
</protein>
<dbReference type="Pfam" id="PF11127">
    <property type="entry name" value="YgaP-like_TM"/>
    <property type="match status" value="1"/>
</dbReference>
<proteinExistence type="predicted"/>
<accession>A0A8B2NG71</accession>
<organism evidence="3 4">
    <name type="scientific">Acuticoccus sediminis</name>
    <dbReference type="NCBI Taxonomy" id="2184697"/>
    <lineage>
        <taxon>Bacteria</taxon>
        <taxon>Pseudomonadati</taxon>
        <taxon>Pseudomonadota</taxon>
        <taxon>Alphaproteobacteria</taxon>
        <taxon>Hyphomicrobiales</taxon>
        <taxon>Amorphaceae</taxon>
        <taxon>Acuticoccus</taxon>
    </lineage>
</organism>
<evidence type="ECO:0000313" key="3">
    <source>
        <dbReference type="EMBL" id="RAH97869.1"/>
    </source>
</evidence>
<evidence type="ECO:0000259" key="2">
    <source>
        <dbReference type="Pfam" id="PF11127"/>
    </source>
</evidence>
<dbReference type="OrthoDB" id="9804804at2"/>
<dbReference type="InterPro" id="IPR021309">
    <property type="entry name" value="YgaP-like_TM"/>
</dbReference>
<dbReference type="AlphaFoldDB" id="A0A8B2NG71"/>
<evidence type="ECO:0000313" key="4">
    <source>
        <dbReference type="Proteomes" id="UP000249590"/>
    </source>
</evidence>
<gene>
    <name evidence="3" type="ORF">DLJ53_28585</name>
</gene>
<evidence type="ECO:0000256" key="1">
    <source>
        <dbReference type="SAM" id="Phobius"/>
    </source>
</evidence>
<dbReference type="Proteomes" id="UP000249590">
    <property type="component" value="Unassembled WGS sequence"/>
</dbReference>
<dbReference type="RefSeq" id="WP_111351715.1">
    <property type="nucleotide sequence ID" value="NZ_JAIWKD010000004.1"/>
</dbReference>